<reference evidence="2 3" key="1">
    <citation type="submission" date="2018-12" db="EMBL/GenBank/DDBJ databases">
        <authorList>
            <person name="Li F."/>
        </authorList>
    </citation>
    <scope>NUCLEOTIDE SEQUENCE [LARGE SCALE GENOMIC DNA]</scope>
    <source>
        <strain evidence="2 3">11W25H-1</strain>
    </source>
</reference>
<dbReference type="Gene3D" id="3.30.460.10">
    <property type="entry name" value="Beta Polymerase, domain 2"/>
    <property type="match status" value="1"/>
</dbReference>
<comment type="caution">
    <text evidence="2">The sequence shown here is derived from an EMBL/GenBank/DDBJ whole genome shotgun (WGS) entry which is preliminary data.</text>
</comment>
<name>A0A3S5CF93_9MICO</name>
<feature type="region of interest" description="Disordered" evidence="1">
    <location>
        <begin position="62"/>
        <end position="83"/>
    </location>
</feature>
<sequence>MRQPSGVLLLGGRMSGVLPLPMRRRYATTRRALADTMGLVTGEDRATHPLWRPLVAGANAARQGQRVAHRQTEPGPLQEHDPSWSGAYATVETVIRGALLDRALGIEHVGSTAVPGLVAKPVIDIDLTVADVGDEPAYLPVLERVGFRLIFRDELAGEPHRHLTFPDPNTNLHVWNSGAIEPRRHALFAEHLRSDATGRRRYGAAKLAAAAAREGGRYNDLKAAAVYEIYERAFRADREHDHDPRPLD</sequence>
<gene>
    <name evidence="2" type="ORF">ELQ90_00620</name>
</gene>
<evidence type="ECO:0000313" key="3">
    <source>
        <dbReference type="Proteomes" id="UP000288547"/>
    </source>
</evidence>
<keyword evidence="3" id="KW-1185">Reference proteome</keyword>
<dbReference type="Proteomes" id="UP000288547">
    <property type="component" value="Unassembled WGS sequence"/>
</dbReference>
<dbReference type="EMBL" id="RZNB01000001">
    <property type="protein sequence ID" value="RWZ52497.1"/>
    <property type="molecule type" value="Genomic_DNA"/>
</dbReference>
<dbReference type="OrthoDB" id="9799092at2"/>
<proteinExistence type="predicted"/>
<accession>A0A3S5CF93</accession>
<dbReference type="AlphaFoldDB" id="A0A3S5CF93"/>
<dbReference type="InterPro" id="IPR043519">
    <property type="entry name" value="NT_sf"/>
</dbReference>
<dbReference type="SUPFAM" id="SSF81301">
    <property type="entry name" value="Nucleotidyltransferase"/>
    <property type="match status" value="1"/>
</dbReference>
<dbReference type="Pfam" id="PF04229">
    <property type="entry name" value="GrpB"/>
    <property type="match status" value="1"/>
</dbReference>
<dbReference type="PANTHER" id="PTHR34822:SF1">
    <property type="entry name" value="GRPB FAMILY PROTEIN"/>
    <property type="match status" value="1"/>
</dbReference>
<evidence type="ECO:0000256" key="1">
    <source>
        <dbReference type="SAM" id="MobiDB-lite"/>
    </source>
</evidence>
<evidence type="ECO:0000313" key="2">
    <source>
        <dbReference type="EMBL" id="RWZ52497.1"/>
    </source>
</evidence>
<dbReference type="InterPro" id="IPR007344">
    <property type="entry name" value="GrpB/CoaE"/>
</dbReference>
<organism evidence="2 3">
    <name type="scientific">Labedella phragmitis</name>
    <dbReference type="NCBI Taxonomy" id="2498849"/>
    <lineage>
        <taxon>Bacteria</taxon>
        <taxon>Bacillati</taxon>
        <taxon>Actinomycetota</taxon>
        <taxon>Actinomycetes</taxon>
        <taxon>Micrococcales</taxon>
        <taxon>Microbacteriaceae</taxon>
        <taxon>Labedella</taxon>
    </lineage>
</organism>
<dbReference type="PANTHER" id="PTHR34822">
    <property type="entry name" value="GRPB DOMAIN PROTEIN (AFU_ORTHOLOGUE AFUA_1G01530)"/>
    <property type="match status" value="1"/>
</dbReference>
<protein>
    <submittedName>
        <fullName evidence="2">GrpB family protein</fullName>
    </submittedName>
</protein>